<dbReference type="InterPro" id="IPR012676">
    <property type="entry name" value="TGS-like"/>
</dbReference>
<dbReference type="RefSeq" id="WP_123690630.1">
    <property type="nucleotide sequence ID" value="NZ_AP019700.1"/>
</dbReference>
<evidence type="ECO:0000259" key="14">
    <source>
        <dbReference type="PROSITE" id="PS50862"/>
    </source>
</evidence>
<dbReference type="InterPro" id="IPR033728">
    <property type="entry name" value="ThrRS_core"/>
</dbReference>
<dbReference type="HAMAP" id="MF_00184">
    <property type="entry name" value="Thr_tRNA_synth"/>
    <property type="match status" value="1"/>
</dbReference>
<dbReference type="InterPro" id="IPR004095">
    <property type="entry name" value="TGS"/>
</dbReference>
<dbReference type="Gene3D" id="3.10.20.30">
    <property type="match status" value="1"/>
</dbReference>
<dbReference type="InterPro" id="IPR045864">
    <property type="entry name" value="aa-tRNA-synth_II/BPL/LPL"/>
</dbReference>
<dbReference type="FunFam" id="3.30.930.10:FF:000002">
    <property type="entry name" value="Threonine--tRNA ligase"/>
    <property type="match status" value="1"/>
</dbReference>
<evidence type="ECO:0000256" key="11">
    <source>
        <dbReference type="ARBA" id="ARBA00023146"/>
    </source>
</evidence>
<evidence type="ECO:0000256" key="9">
    <source>
        <dbReference type="ARBA" id="ARBA00022884"/>
    </source>
</evidence>
<keyword evidence="17" id="KW-1185">Reference proteome</keyword>
<evidence type="ECO:0000256" key="13">
    <source>
        <dbReference type="HAMAP-Rule" id="MF_00184"/>
    </source>
</evidence>
<dbReference type="Gene3D" id="3.30.980.10">
    <property type="entry name" value="Threonyl-trna Synthetase, Chain A, domain 2"/>
    <property type="match status" value="1"/>
</dbReference>
<keyword evidence="8 13" id="KW-0067">ATP-binding</keyword>
<feature type="binding site" evidence="13">
    <location>
        <position position="345"/>
    </location>
    <ligand>
        <name>Zn(2+)</name>
        <dbReference type="ChEBI" id="CHEBI:29105"/>
        <note>catalytic</note>
    </ligand>
</feature>
<comment type="caution">
    <text evidence="16">The sequence shown here is derived from an EMBL/GenBank/DDBJ whole genome shotgun (WGS) entry which is preliminary data.</text>
</comment>
<dbReference type="Proteomes" id="UP000278222">
    <property type="component" value="Unassembled WGS sequence"/>
</dbReference>
<dbReference type="SMART" id="SM00863">
    <property type="entry name" value="tRNA_SAD"/>
    <property type="match status" value="1"/>
</dbReference>
<dbReference type="GO" id="GO:0006435">
    <property type="term" value="P:threonyl-tRNA aminoacylation"/>
    <property type="evidence" value="ECO:0007669"/>
    <property type="project" value="UniProtKB-UniRule"/>
</dbReference>
<evidence type="ECO:0000256" key="4">
    <source>
        <dbReference type="ARBA" id="ARBA00022598"/>
    </source>
</evidence>
<keyword evidence="7 13" id="KW-0862">Zinc</keyword>
<dbReference type="SUPFAM" id="SSF55681">
    <property type="entry name" value="Class II aaRS and biotin synthetases"/>
    <property type="match status" value="1"/>
</dbReference>
<dbReference type="Pfam" id="PF02824">
    <property type="entry name" value="TGS"/>
    <property type="match status" value="1"/>
</dbReference>
<accession>A0A3N1LD98</accession>
<comment type="catalytic activity">
    <reaction evidence="12 13">
        <text>tRNA(Thr) + L-threonine + ATP = L-threonyl-tRNA(Thr) + AMP + diphosphate + H(+)</text>
        <dbReference type="Rhea" id="RHEA:24624"/>
        <dbReference type="Rhea" id="RHEA-COMP:9670"/>
        <dbReference type="Rhea" id="RHEA-COMP:9704"/>
        <dbReference type="ChEBI" id="CHEBI:15378"/>
        <dbReference type="ChEBI" id="CHEBI:30616"/>
        <dbReference type="ChEBI" id="CHEBI:33019"/>
        <dbReference type="ChEBI" id="CHEBI:57926"/>
        <dbReference type="ChEBI" id="CHEBI:78442"/>
        <dbReference type="ChEBI" id="CHEBI:78534"/>
        <dbReference type="ChEBI" id="CHEBI:456215"/>
        <dbReference type="EC" id="6.1.1.3"/>
    </reaction>
</comment>
<dbReference type="FunFam" id="3.10.20.30:FF:000005">
    <property type="entry name" value="Threonine--tRNA ligase"/>
    <property type="match status" value="1"/>
</dbReference>
<name>A0A3N1LD98_9PROT</name>
<evidence type="ECO:0000256" key="6">
    <source>
        <dbReference type="ARBA" id="ARBA00022741"/>
    </source>
</evidence>
<dbReference type="GO" id="GO:0000049">
    <property type="term" value="F:tRNA binding"/>
    <property type="evidence" value="ECO:0007669"/>
    <property type="project" value="UniProtKB-KW"/>
</dbReference>
<keyword evidence="2 13" id="KW-0963">Cytoplasm</keyword>
<evidence type="ECO:0000256" key="3">
    <source>
        <dbReference type="ARBA" id="ARBA00022555"/>
    </source>
</evidence>
<evidence type="ECO:0000313" key="16">
    <source>
        <dbReference type="EMBL" id="ROP91041.1"/>
    </source>
</evidence>
<keyword evidence="10 13" id="KW-0648">Protein biosynthesis</keyword>
<organism evidence="16 17">
    <name type="scientific">Stella humosa</name>
    <dbReference type="NCBI Taxonomy" id="94"/>
    <lineage>
        <taxon>Bacteria</taxon>
        <taxon>Pseudomonadati</taxon>
        <taxon>Pseudomonadota</taxon>
        <taxon>Alphaproteobacteria</taxon>
        <taxon>Rhodospirillales</taxon>
        <taxon>Stellaceae</taxon>
        <taxon>Stella</taxon>
    </lineage>
</organism>
<dbReference type="PRINTS" id="PR01047">
    <property type="entry name" value="TRNASYNTHTHR"/>
</dbReference>
<dbReference type="FunFam" id="3.30.54.20:FF:000002">
    <property type="entry name" value="Threonine--tRNA ligase"/>
    <property type="match status" value="1"/>
</dbReference>
<feature type="binding site" evidence="13">
    <location>
        <position position="396"/>
    </location>
    <ligand>
        <name>Zn(2+)</name>
        <dbReference type="ChEBI" id="CHEBI:29105"/>
        <note>catalytic</note>
    </ligand>
</feature>
<proteinExistence type="inferred from homology"/>
<dbReference type="FunFam" id="3.40.50.800:FF:000001">
    <property type="entry name" value="Threonine--tRNA ligase"/>
    <property type="match status" value="1"/>
</dbReference>
<dbReference type="InterPro" id="IPR002320">
    <property type="entry name" value="Thr-tRNA-ligase_IIa"/>
</dbReference>
<dbReference type="EMBL" id="RJKX01000014">
    <property type="protein sequence ID" value="ROP91041.1"/>
    <property type="molecule type" value="Genomic_DNA"/>
</dbReference>
<evidence type="ECO:0000256" key="2">
    <source>
        <dbReference type="ARBA" id="ARBA00022490"/>
    </source>
</evidence>
<dbReference type="EC" id="6.1.1.3" evidence="13"/>
<comment type="similarity">
    <text evidence="1 13">Belongs to the class-II aminoacyl-tRNA synthetase family.</text>
</comment>
<gene>
    <name evidence="13" type="primary">thrS</name>
    <name evidence="16" type="ORF">EDC65_2901</name>
</gene>
<dbReference type="PANTHER" id="PTHR11451">
    <property type="entry name" value="THREONINE-TRNA LIGASE"/>
    <property type="match status" value="1"/>
</dbReference>
<dbReference type="PROSITE" id="PS51880">
    <property type="entry name" value="TGS"/>
    <property type="match status" value="1"/>
</dbReference>
<keyword evidence="11 13" id="KW-0030">Aminoacyl-tRNA synthetase</keyword>
<feature type="domain" description="Aminoacyl-transfer RNA synthetases class-II family profile" evidence="14">
    <location>
        <begin position="243"/>
        <end position="545"/>
    </location>
</feature>
<dbReference type="Gene3D" id="3.40.50.800">
    <property type="entry name" value="Anticodon-binding domain"/>
    <property type="match status" value="1"/>
</dbReference>
<comment type="caution">
    <text evidence="13">Lacks conserved residue(s) required for the propagation of feature annotation.</text>
</comment>
<dbReference type="CDD" id="cd00771">
    <property type="entry name" value="ThrRS_core"/>
    <property type="match status" value="1"/>
</dbReference>
<dbReference type="GO" id="GO:0004829">
    <property type="term" value="F:threonine-tRNA ligase activity"/>
    <property type="evidence" value="ECO:0007669"/>
    <property type="project" value="UniProtKB-UniRule"/>
</dbReference>
<dbReference type="GO" id="GO:0046872">
    <property type="term" value="F:metal ion binding"/>
    <property type="evidence" value="ECO:0007669"/>
    <property type="project" value="UniProtKB-KW"/>
</dbReference>
<protein>
    <recommendedName>
        <fullName evidence="13">Threonine--tRNA ligase</fullName>
        <ecNumber evidence="13">6.1.1.3</ecNumber>
    </recommendedName>
    <alternativeName>
        <fullName evidence="13">Threonyl-tRNA synthetase</fullName>
        <shortName evidence="13">ThrRS</shortName>
    </alternativeName>
</protein>
<dbReference type="GO" id="GO:0005524">
    <property type="term" value="F:ATP binding"/>
    <property type="evidence" value="ECO:0007669"/>
    <property type="project" value="UniProtKB-UniRule"/>
</dbReference>
<dbReference type="FunFam" id="3.30.980.10:FF:000005">
    <property type="entry name" value="Threonyl-tRNA synthetase, mitochondrial"/>
    <property type="match status" value="1"/>
</dbReference>
<dbReference type="NCBIfam" id="TIGR00418">
    <property type="entry name" value="thrS"/>
    <property type="match status" value="1"/>
</dbReference>
<dbReference type="Gene3D" id="3.30.54.20">
    <property type="match status" value="1"/>
</dbReference>
<feature type="binding site" evidence="13">
    <location>
        <position position="522"/>
    </location>
    <ligand>
        <name>Zn(2+)</name>
        <dbReference type="ChEBI" id="CHEBI:29105"/>
        <note>catalytic</note>
    </ligand>
</feature>
<dbReference type="InterPro" id="IPR012947">
    <property type="entry name" value="tRNA_SAD"/>
</dbReference>
<comment type="cofactor">
    <cofactor evidence="13">
        <name>Zn(2+)</name>
        <dbReference type="ChEBI" id="CHEBI:29105"/>
    </cofactor>
    <text evidence="13">Binds 1 zinc ion per subunit.</text>
</comment>
<dbReference type="InterPro" id="IPR006195">
    <property type="entry name" value="aa-tRNA-synth_II"/>
</dbReference>
<evidence type="ECO:0000256" key="12">
    <source>
        <dbReference type="ARBA" id="ARBA00049515"/>
    </source>
</evidence>
<evidence type="ECO:0000256" key="10">
    <source>
        <dbReference type="ARBA" id="ARBA00022917"/>
    </source>
</evidence>
<keyword evidence="6 13" id="KW-0547">Nucleotide-binding</keyword>
<keyword evidence="4 13" id="KW-0436">Ligase</keyword>
<dbReference type="CDD" id="cd01667">
    <property type="entry name" value="TGS_ThrRS"/>
    <property type="match status" value="1"/>
</dbReference>
<dbReference type="InterPro" id="IPR047246">
    <property type="entry name" value="ThrRS_anticodon"/>
</dbReference>
<dbReference type="InterPro" id="IPR004154">
    <property type="entry name" value="Anticodon-bd"/>
</dbReference>
<dbReference type="SUPFAM" id="SSF55186">
    <property type="entry name" value="ThrRS/AlaRS common domain"/>
    <property type="match status" value="1"/>
</dbReference>
<comment type="subunit">
    <text evidence="13">Homodimer.</text>
</comment>
<dbReference type="InterPro" id="IPR018163">
    <property type="entry name" value="Thr/Ala-tRNA-synth_IIc_edit"/>
</dbReference>
<dbReference type="Pfam" id="PF00587">
    <property type="entry name" value="tRNA-synt_2b"/>
    <property type="match status" value="1"/>
</dbReference>
<dbReference type="CDD" id="cd00860">
    <property type="entry name" value="ThrRS_anticodon"/>
    <property type="match status" value="1"/>
</dbReference>
<dbReference type="PANTHER" id="PTHR11451:SF44">
    <property type="entry name" value="THREONINE--TRNA LIGASE, CHLOROPLASTIC_MITOCHONDRIAL 2"/>
    <property type="match status" value="1"/>
</dbReference>
<dbReference type="InterPro" id="IPR012675">
    <property type="entry name" value="Beta-grasp_dom_sf"/>
</dbReference>
<evidence type="ECO:0000256" key="7">
    <source>
        <dbReference type="ARBA" id="ARBA00022833"/>
    </source>
</evidence>
<evidence type="ECO:0000313" key="17">
    <source>
        <dbReference type="Proteomes" id="UP000278222"/>
    </source>
</evidence>
<feature type="domain" description="TGS" evidence="15">
    <location>
        <begin position="1"/>
        <end position="61"/>
    </location>
</feature>
<evidence type="ECO:0000256" key="5">
    <source>
        <dbReference type="ARBA" id="ARBA00022723"/>
    </source>
</evidence>
<dbReference type="Gene3D" id="3.30.930.10">
    <property type="entry name" value="Bira Bifunctional Protein, Domain 2"/>
    <property type="match status" value="1"/>
</dbReference>
<dbReference type="OrthoDB" id="9802304at2"/>
<dbReference type="SUPFAM" id="SSF52954">
    <property type="entry name" value="Class II aaRS ABD-related"/>
    <property type="match status" value="1"/>
</dbReference>
<evidence type="ECO:0000256" key="1">
    <source>
        <dbReference type="ARBA" id="ARBA00008226"/>
    </source>
</evidence>
<sequence>MVQISLPDGSVRAFDAPPTGLALAESIGKGLAKAAVAMRVDGALMDLTRTIDTDATVAIVTRDQPDGLELLRHDAAHALAEAAKELYPDVQVTIGPSIENGFYYDFYRETPFTPDDLARMEERMREIVDRDEAIHREVWNRDDAVAYFLSIGEKYKAEIIADLPADDVITLYRQGAFLDLCRGPHLPSTGRLGKAFKLMKLAGAYWRGDHRNAQLQRVYGTAWASDKELKAYLTQLEEAEKRDHRRLGREMGLFHQQEEAAGMVFWHPKGWRLYRKLEAWLRERLDAAGYVEVKTPQLVDRKLWEASGHWEKFRQNMYISENEEGVRAYAENPKERIFALKPMNCPCHVQIYNQGLKSYRDLPMRMAEFGSCHRFEPGGALHGIMRVRNFVQDDAHIFCTEDQIISESTAFCSLLLGVYRDLGFTDVFVKLADRPPQRHGADAVWDKAESALKAACDASGLAYVLNPGEGAFYGPKLEFTLRDTIGRDWQCGTLQVDLVLPERLGAFYVGEDGQKHHPVMLHRAIFGSFERFIGILIEHYAGRLPLWLAPTQVAVATIVSDADDYAQEVAGLLRGRGLQVELDRRNEKINYKVREHSLAKVPVMVVVGKREAEERTVSIRRLGRPDQETMALADVLDVLAGEARVPVETGAPVAAAAE</sequence>
<keyword evidence="5 13" id="KW-0479">Metal-binding</keyword>
<reference evidence="16 17" key="1">
    <citation type="submission" date="2018-11" db="EMBL/GenBank/DDBJ databases">
        <title>Genomic Encyclopedia of Type Strains, Phase IV (KMG-IV): sequencing the most valuable type-strain genomes for metagenomic binning, comparative biology and taxonomic classification.</title>
        <authorList>
            <person name="Goeker M."/>
        </authorList>
    </citation>
    <scope>NUCLEOTIDE SEQUENCE [LARGE SCALE GENOMIC DNA]</scope>
    <source>
        <strain evidence="16 17">DSM 5900</strain>
    </source>
</reference>
<dbReference type="SUPFAM" id="SSF81271">
    <property type="entry name" value="TGS-like"/>
    <property type="match status" value="1"/>
</dbReference>
<comment type="subcellular location">
    <subcellularLocation>
        <location evidence="13">Cytoplasm</location>
    </subcellularLocation>
</comment>
<evidence type="ECO:0000259" key="15">
    <source>
        <dbReference type="PROSITE" id="PS51880"/>
    </source>
</evidence>
<dbReference type="Pfam" id="PF07973">
    <property type="entry name" value="tRNA_SAD"/>
    <property type="match status" value="1"/>
</dbReference>
<dbReference type="InterPro" id="IPR036621">
    <property type="entry name" value="Anticodon-bd_dom_sf"/>
</dbReference>
<dbReference type="AlphaFoldDB" id="A0A3N1LD98"/>
<keyword evidence="9 13" id="KW-0694">RNA-binding</keyword>
<evidence type="ECO:0000256" key="8">
    <source>
        <dbReference type="ARBA" id="ARBA00022840"/>
    </source>
</evidence>
<dbReference type="PROSITE" id="PS50862">
    <property type="entry name" value="AA_TRNA_LIGASE_II"/>
    <property type="match status" value="1"/>
</dbReference>
<keyword evidence="3 13" id="KW-0820">tRNA-binding</keyword>
<dbReference type="InterPro" id="IPR002314">
    <property type="entry name" value="aa-tRNA-synt_IIb"/>
</dbReference>
<dbReference type="GO" id="GO:0005737">
    <property type="term" value="C:cytoplasm"/>
    <property type="evidence" value="ECO:0007669"/>
    <property type="project" value="UniProtKB-SubCell"/>
</dbReference>
<dbReference type="Pfam" id="PF03129">
    <property type="entry name" value="HGTP_anticodon"/>
    <property type="match status" value="1"/>
</dbReference>